<evidence type="ECO:0000313" key="1">
    <source>
        <dbReference type="EMBL" id="AGS54115.1"/>
    </source>
</evidence>
<dbReference type="EMBL" id="JQ844277">
    <property type="protein sequence ID" value="AGS54115.1"/>
    <property type="molecule type" value="Genomic_DNA"/>
</dbReference>
<name>A0A806KHL5_9BACT</name>
<accession>A0A806KHL5</accession>
<protein>
    <submittedName>
        <fullName evidence="1">Uncharacterized protein</fullName>
    </submittedName>
</protein>
<organism evidence="1">
    <name type="scientific">uncultured bacterium contig00021</name>
    <dbReference type="NCBI Taxonomy" id="1181511"/>
    <lineage>
        <taxon>Bacteria</taxon>
        <taxon>environmental samples</taxon>
    </lineage>
</organism>
<dbReference type="AlphaFoldDB" id="A0A806KHL5"/>
<proteinExistence type="predicted"/>
<reference evidence="1" key="1">
    <citation type="submission" date="2012-03" db="EMBL/GenBank/DDBJ databases">
        <title>Functional metagenomics reveals considerable lignocellulase gene clusters in the gut microbiome of a wood-feeding higher termite.</title>
        <authorList>
            <person name="Liu N."/>
        </authorList>
    </citation>
    <scope>NUCLEOTIDE SEQUENCE</scope>
</reference>
<sequence length="224" mass="25875">MSRHDYIPANAAQFNFFMRNIINYCNAKIEEWTNIPEDRLTELTIAYTQFANALSAAEETPTSAFINERRRRQAEATRVLRAFVNQFLRFPPVTDFDRDNMHIPNRDLIRTDHKTVTETVDFVLHVRNQREVVVDFWIEGAAHKAKPEGYDGAVLVWETFDTTPDEPSPADQFTLANHTMASRTPFTLHFLESERGKTVYVALQWQNERGKTGPWSDIKSAVVP</sequence>